<dbReference type="EMBL" id="JBHMEP010000011">
    <property type="protein sequence ID" value="MFB9137351.1"/>
    <property type="molecule type" value="Genomic_DNA"/>
</dbReference>
<evidence type="ECO:0000256" key="2">
    <source>
        <dbReference type="ARBA" id="ARBA00006679"/>
    </source>
</evidence>
<evidence type="ECO:0000256" key="4">
    <source>
        <dbReference type="ARBA" id="ARBA00022692"/>
    </source>
</evidence>
<accession>A0ABV5HSV9</accession>
<keyword evidence="4 7" id="KW-0812">Transmembrane</keyword>
<evidence type="ECO:0000313" key="9">
    <source>
        <dbReference type="Proteomes" id="UP001589645"/>
    </source>
</evidence>
<dbReference type="InterPro" id="IPR051907">
    <property type="entry name" value="DoxX-like_oxidoreductase"/>
</dbReference>
<comment type="subcellular location">
    <subcellularLocation>
        <location evidence="1">Cell membrane</location>
        <topology evidence="1">Multi-pass membrane protein</topology>
    </subcellularLocation>
</comment>
<evidence type="ECO:0000256" key="3">
    <source>
        <dbReference type="ARBA" id="ARBA00022475"/>
    </source>
</evidence>
<dbReference type="InterPro" id="IPR032808">
    <property type="entry name" value="DoxX"/>
</dbReference>
<dbReference type="RefSeq" id="WP_390196803.1">
    <property type="nucleotide sequence ID" value="NZ_JBHMEP010000011.1"/>
</dbReference>
<reference evidence="8 9" key="1">
    <citation type="submission" date="2024-09" db="EMBL/GenBank/DDBJ databases">
        <authorList>
            <person name="Sun Q."/>
            <person name="Mori K."/>
        </authorList>
    </citation>
    <scope>NUCLEOTIDE SEQUENCE [LARGE SCALE GENOMIC DNA]</scope>
    <source>
        <strain evidence="8 9">CECT 8064</strain>
    </source>
</reference>
<feature type="transmembrane region" description="Helical" evidence="7">
    <location>
        <begin position="87"/>
        <end position="109"/>
    </location>
</feature>
<keyword evidence="9" id="KW-1185">Reference proteome</keyword>
<keyword evidence="3" id="KW-1003">Cell membrane</keyword>
<evidence type="ECO:0000256" key="7">
    <source>
        <dbReference type="SAM" id="Phobius"/>
    </source>
</evidence>
<gene>
    <name evidence="8" type="ORF">ACFFUV_20540</name>
</gene>
<sequence>MANQILNLEQFLEHRLAPWLQPSLLLFCRLWVSWVFFRAGLSKIQSWDSTLFLFEYEYQVPFLSFKSAAYIATFAELSLPLILASGLYSRLSATLLFGFNIMAVVSYPILWERGFYDHQLWGFMLMVVMIFGGGKWAVEQLLKQKDHG</sequence>
<keyword evidence="5 7" id="KW-1133">Transmembrane helix</keyword>
<protein>
    <submittedName>
        <fullName evidence="8">DoxX family protein</fullName>
    </submittedName>
</protein>
<proteinExistence type="inferred from homology"/>
<comment type="caution">
    <text evidence="8">The sequence shown here is derived from an EMBL/GenBank/DDBJ whole genome shotgun (WGS) entry which is preliminary data.</text>
</comment>
<evidence type="ECO:0000313" key="8">
    <source>
        <dbReference type="EMBL" id="MFB9137351.1"/>
    </source>
</evidence>
<dbReference type="PANTHER" id="PTHR33452">
    <property type="entry name" value="OXIDOREDUCTASE CATD-RELATED"/>
    <property type="match status" value="1"/>
</dbReference>
<comment type="similarity">
    <text evidence="2">Belongs to the DoxX family.</text>
</comment>
<dbReference type="Proteomes" id="UP001589645">
    <property type="component" value="Unassembled WGS sequence"/>
</dbReference>
<feature type="transmembrane region" description="Helical" evidence="7">
    <location>
        <begin position="121"/>
        <end position="138"/>
    </location>
</feature>
<keyword evidence="6 7" id="KW-0472">Membrane</keyword>
<evidence type="ECO:0000256" key="6">
    <source>
        <dbReference type="ARBA" id="ARBA00023136"/>
    </source>
</evidence>
<organism evidence="8 9">
    <name type="scientific">Vibrio olivae</name>
    <dbReference type="NCBI Taxonomy" id="1243002"/>
    <lineage>
        <taxon>Bacteria</taxon>
        <taxon>Pseudomonadati</taxon>
        <taxon>Pseudomonadota</taxon>
        <taxon>Gammaproteobacteria</taxon>
        <taxon>Vibrionales</taxon>
        <taxon>Vibrionaceae</taxon>
        <taxon>Vibrio</taxon>
    </lineage>
</organism>
<dbReference type="PANTHER" id="PTHR33452:SF1">
    <property type="entry name" value="INNER MEMBRANE PROTEIN YPHA-RELATED"/>
    <property type="match status" value="1"/>
</dbReference>
<name>A0ABV5HSV9_9VIBR</name>
<dbReference type="Pfam" id="PF07681">
    <property type="entry name" value="DoxX"/>
    <property type="match status" value="1"/>
</dbReference>
<evidence type="ECO:0000256" key="5">
    <source>
        <dbReference type="ARBA" id="ARBA00022989"/>
    </source>
</evidence>
<evidence type="ECO:0000256" key="1">
    <source>
        <dbReference type="ARBA" id="ARBA00004651"/>
    </source>
</evidence>